<evidence type="ECO:0000313" key="3">
    <source>
        <dbReference type="EMBL" id="KAJ8653569.1"/>
    </source>
</evidence>
<evidence type="ECO:0000256" key="1">
    <source>
        <dbReference type="PROSITE-ProRule" id="PRU00325"/>
    </source>
</evidence>
<name>A0AAD7XR13_9FUNG</name>
<gene>
    <name evidence="3" type="ORF">O0I10_010809</name>
</gene>
<proteinExistence type="predicted"/>
<dbReference type="GeneID" id="83218211"/>
<dbReference type="PROSITE" id="PS50966">
    <property type="entry name" value="ZF_SWIM"/>
    <property type="match status" value="1"/>
</dbReference>
<dbReference type="EMBL" id="JARTCD010000076">
    <property type="protein sequence ID" value="KAJ8653569.1"/>
    <property type="molecule type" value="Genomic_DNA"/>
</dbReference>
<evidence type="ECO:0000313" key="4">
    <source>
        <dbReference type="Proteomes" id="UP001234581"/>
    </source>
</evidence>
<dbReference type="InterPro" id="IPR007527">
    <property type="entry name" value="Znf_SWIM"/>
</dbReference>
<keyword evidence="4" id="KW-1185">Reference proteome</keyword>
<keyword evidence="1" id="KW-0479">Metal-binding</keyword>
<evidence type="ECO:0000259" key="2">
    <source>
        <dbReference type="PROSITE" id="PS50966"/>
    </source>
</evidence>
<keyword evidence="1" id="KW-0863">Zinc-finger</keyword>
<organism evidence="3 4">
    <name type="scientific">Lichtheimia ornata</name>
    <dbReference type="NCBI Taxonomy" id="688661"/>
    <lineage>
        <taxon>Eukaryota</taxon>
        <taxon>Fungi</taxon>
        <taxon>Fungi incertae sedis</taxon>
        <taxon>Mucoromycota</taxon>
        <taxon>Mucoromycotina</taxon>
        <taxon>Mucoromycetes</taxon>
        <taxon>Mucorales</taxon>
        <taxon>Lichtheimiaceae</taxon>
        <taxon>Lichtheimia</taxon>
    </lineage>
</organism>
<keyword evidence="1" id="KW-0862">Zinc</keyword>
<reference evidence="3 4" key="1">
    <citation type="submission" date="2023-03" db="EMBL/GenBank/DDBJ databases">
        <title>Genome sequence of Lichtheimia ornata CBS 291.66.</title>
        <authorList>
            <person name="Mohabir J.T."/>
            <person name="Shea T.P."/>
            <person name="Kurbessoian T."/>
            <person name="Berby B."/>
            <person name="Fontaine J."/>
            <person name="Livny J."/>
            <person name="Gnirke A."/>
            <person name="Stajich J.E."/>
            <person name="Cuomo C.A."/>
        </authorList>
    </citation>
    <scope>NUCLEOTIDE SEQUENCE [LARGE SCALE GENOMIC DNA]</scope>
    <source>
        <strain evidence="3">CBS 291.66</strain>
    </source>
</reference>
<dbReference type="AlphaFoldDB" id="A0AAD7XR13"/>
<sequence>MKNFVAKLGKTFAAESKEYKEYERAVKAMIWSRDEKGFEGGADSYRKVIKGTTKEAELLTYMTKYVSGIVVSQKWGGPWVEKLAHFGARTTQRVEGARWQLKRILNTPGKLSQLFKSYHLYLKSIGSISHFAIRMITTEFIEARGTADSEIVDDCTCETRVNYRLPCQHISRMKTSKGLSQLVIDPDALDLRWHLRIFDKTVMVKPIADTVNGS</sequence>
<dbReference type="Proteomes" id="UP001234581">
    <property type="component" value="Unassembled WGS sequence"/>
</dbReference>
<accession>A0AAD7XR13</accession>
<feature type="domain" description="SWIM-type" evidence="2">
    <location>
        <begin position="140"/>
        <end position="178"/>
    </location>
</feature>
<dbReference type="RefSeq" id="XP_058338483.1">
    <property type="nucleotide sequence ID" value="XM_058490783.1"/>
</dbReference>
<comment type="caution">
    <text evidence="3">The sequence shown here is derived from an EMBL/GenBank/DDBJ whole genome shotgun (WGS) entry which is preliminary data.</text>
</comment>
<protein>
    <recommendedName>
        <fullName evidence="2">SWIM-type domain-containing protein</fullName>
    </recommendedName>
</protein>
<dbReference type="GO" id="GO:0008270">
    <property type="term" value="F:zinc ion binding"/>
    <property type="evidence" value="ECO:0007669"/>
    <property type="project" value="UniProtKB-KW"/>
</dbReference>